<dbReference type="Proteomes" id="UP000816034">
    <property type="component" value="Unassembled WGS sequence"/>
</dbReference>
<evidence type="ECO:0000313" key="1">
    <source>
        <dbReference type="EMBL" id="KAG2378561.1"/>
    </source>
</evidence>
<dbReference type="Gene3D" id="3.30.1870.10">
    <property type="entry name" value="EreA-like, domain 2"/>
    <property type="match status" value="1"/>
</dbReference>
<dbReference type="GO" id="GO:0046677">
    <property type="term" value="P:response to antibiotic"/>
    <property type="evidence" value="ECO:0007669"/>
    <property type="project" value="InterPro"/>
</dbReference>
<dbReference type="SUPFAM" id="SSF159501">
    <property type="entry name" value="EreA/ChaN-like"/>
    <property type="match status" value="1"/>
</dbReference>
<accession>A0AA88GL83</accession>
<evidence type="ECO:0000313" key="2">
    <source>
        <dbReference type="Proteomes" id="UP000816034"/>
    </source>
</evidence>
<sequence>MATKDITLIRKNWEPVIRDISKRHHVSLSFYDKLIKAAGDSQIVLIGEASHGTHEFYKHRAEITKRLIEEKGFNCVAAEADFPDCFQVNQYVRNVTNTTCEDSLSGFKRFPTWMWRNTPTKEFLEWLCEYNKKFSNIKDKVGFHGLDLYSSDRSMKAVLEYLESTDREAAVQARKRYECMQGFIEGRRTGSSLKRECEEKVMQVLMDLQSRTSDEFKNNKTVTDEDRLFYAVQNALVVKNAEKYYRTMFIDGSWNIRDTHFYETLKETCKYYEKIYGKQAKVVIWAHNSHVGDASQTDMNFERGNEINIGRLCRENFPSNKVFIIGFTTYTGSVTAADHWDEDPQYKKVNPGMKGSIEELCYKATQGQGVENFILLFKDNSATAASSASGVGDVVIDKELVDELAKTREERAIGVVYRPKTEKLSHYFGAKVSKQFDALIHFNVTKAVHPLDTQHEWAKKELEETYPTGL</sequence>
<dbReference type="PIRSF" id="PIRSF036794">
    <property type="entry name" value="UCP_erythr_ester"/>
    <property type="match status" value="1"/>
</dbReference>
<evidence type="ECO:0008006" key="3">
    <source>
        <dbReference type="Google" id="ProtNLM"/>
    </source>
</evidence>
<dbReference type="InterPro" id="IPR014622">
    <property type="entry name" value="UCP036794_erythomycin"/>
</dbReference>
<dbReference type="GeneID" id="68100654"/>
<dbReference type="Gene3D" id="3.40.1660.10">
    <property type="entry name" value="EreA-like (biosynthetic domain)"/>
    <property type="match status" value="1"/>
</dbReference>
<comment type="caution">
    <text evidence="1">The sequence shown here is derived from an EMBL/GenBank/DDBJ whole genome shotgun (WGS) entry which is preliminary data.</text>
</comment>
<organism evidence="1 2">
    <name type="scientific">Naegleria lovaniensis</name>
    <name type="common">Amoeba</name>
    <dbReference type="NCBI Taxonomy" id="51637"/>
    <lineage>
        <taxon>Eukaryota</taxon>
        <taxon>Discoba</taxon>
        <taxon>Heterolobosea</taxon>
        <taxon>Tetramitia</taxon>
        <taxon>Eutetramitia</taxon>
        <taxon>Vahlkampfiidae</taxon>
        <taxon>Naegleria</taxon>
    </lineage>
</organism>
<dbReference type="RefSeq" id="XP_044545823.1">
    <property type="nucleotide sequence ID" value="XM_044698251.1"/>
</dbReference>
<dbReference type="InterPro" id="IPR007815">
    <property type="entry name" value="Emycin_Estase"/>
</dbReference>
<name>A0AA88GL83_NAELO</name>
<keyword evidence="2" id="KW-1185">Reference proteome</keyword>
<dbReference type="EMBL" id="PYSW02000032">
    <property type="protein sequence ID" value="KAG2378561.1"/>
    <property type="molecule type" value="Genomic_DNA"/>
</dbReference>
<dbReference type="Pfam" id="PF05139">
    <property type="entry name" value="Erythro_esteras"/>
    <property type="match status" value="1"/>
</dbReference>
<dbReference type="PANTHER" id="PTHR31299:SF0">
    <property type="entry name" value="ESTERASE, PUTATIVE (AFU_ORTHOLOGUE AFUA_1G05850)-RELATED"/>
    <property type="match status" value="1"/>
</dbReference>
<dbReference type="CDD" id="cd14728">
    <property type="entry name" value="Ere-like"/>
    <property type="match status" value="1"/>
</dbReference>
<gene>
    <name evidence="1" type="ORF">C9374_008200</name>
</gene>
<protein>
    <recommendedName>
        <fullName evidence="3">Erythromycin esterase</fullName>
    </recommendedName>
</protein>
<dbReference type="PANTHER" id="PTHR31299">
    <property type="entry name" value="ESTERASE, PUTATIVE (AFU_ORTHOLOGUE AFUA_1G05850)-RELATED"/>
    <property type="match status" value="1"/>
</dbReference>
<dbReference type="AlphaFoldDB" id="A0AA88GL83"/>
<proteinExistence type="predicted"/>
<reference evidence="1 2" key="1">
    <citation type="journal article" date="2018" name="BMC Genomics">
        <title>The genome of Naegleria lovaniensis, the basis for a comparative approach to unravel pathogenicity factors of the human pathogenic amoeba N. fowleri.</title>
        <authorList>
            <person name="Liechti N."/>
            <person name="Schurch N."/>
            <person name="Bruggmann R."/>
            <person name="Wittwer M."/>
        </authorList>
    </citation>
    <scope>NUCLEOTIDE SEQUENCE [LARGE SCALE GENOMIC DNA]</scope>
    <source>
        <strain evidence="1 2">ATCC 30569</strain>
    </source>
</reference>
<dbReference type="InterPro" id="IPR052036">
    <property type="entry name" value="Hydrolase/PRTase-associated"/>
</dbReference>